<evidence type="ECO:0000313" key="3">
    <source>
        <dbReference type="Proteomes" id="UP000520535"/>
    </source>
</evidence>
<dbReference type="Gene3D" id="2.60.40.10">
    <property type="entry name" value="Immunoglobulins"/>
    <property type="match status" value="1"/>
</dbReference>
<reference evidence="2 3" key="1">
    <citation type="submission" date="2019-09" db="EMBL/GenBank/DDBJ databases">
        <title>Bird 10,000 Genomes (B10K) Project - Family phase.</title>
        <authorList>
            <person name="Zhang G."/>
        </authorList>
    </citation>
    <scope>NUCLEOTIDE SEQUENCE [LARGE SCALE GENOMIC DNA]</scope>
    <source>
        <strain evidence="2">B10K-DU-012-52</strain>
    </source>
</reference>
<feature type="non-terminal residue" evidence="2">
    <location>
        <position position="1"/>
    </location>
</feature>
<evidence type="ECO:0000256" key="1">
    <source>
        <dbReference type="SAM" id="MobiDB-lite"/>
    </source>
</evidence>
<organism evidence="2 3">
    <name type="scientific">Brachypteracias leptosomus</name>
    <name type="common">short-legged ground-roller</name>
    <dbReference type="NCBI Taxonomy" id="135165"/>
    <lineage>
        <taxon>Eukaryota</taxon>
        <taxon>Metazoa</taxon>
        <taxon>Chordata</taxon>
        <taxon>Craniata</taxon>
        <taxon>Vertebrata</taxon>
        <taxon>Euteleostomi</taxon>
        <taxon>Archelosauria</taxon>
        <taxon>Archosauria</taxon>
        <taxon>Dinosauria</taxon>
        <taxon>Saurischia</taxon>
        <taxon>Theropoda</taxon>
        <taxon>Coelurosauria</taxon>
        <taxon>Aves</taxon>
        <taxon>Neognathae</taxon>
        <taxon>Neoaves</taxon>
        <taxon>Telluraves</taxon>
        <taxon>Coraciimorphae</taxon>
        <taxon>Coraciiformes</taxon>
        <taxon>Brachypteraciidae</taxon>
        <taxon>Brachypteracias</taxon>
    </lineage>
</organism>
<dbReference type="EMBL" id="VYZX01023966">
    <property type="protein sequence ID" value="NXS60271.1"/>
    <property type="molecule type" value="Genomic_DNA"/>
</dbReference>
<dbReference type="Proteomes" id="UP000520535">
    <property type="component" value="Unassembled WGS sequence"/>
</dbReference>
<accession>A0A7L2VSC7</accession>
<proteinExistence type="predicted"/>
<feature type="region of interest" description="Disordered" evidence="1">
    <location>
        <begin position="125"/>
        <end position="145"/>
    </location>
</feature>
<feature type="non-terminal residue" evidence="2">
    <location>
        <position position="243"/>
    </location>
</feature>
<comment type="caution">
    <text evidence="2">The sequence shown here is derived from an EMBL/GenBank/DDBJ whole genome shotgun (WGS) entry which is preliminary data.</text>
</comment>
<dbReference type="OrthoDB" id="9946382at2759"/>
<dbReference type="AlphaFoldDB" id="A0A7L2VSC7"/>
<protein>
    <submittedName>
        <fullName evidence="2">INGR1 protein</fullName>
    </submittedName>
</protein>
<sequence length="243" mass="26956">VFFQSKKDFYVDNCTMYKCSIDIPIPAGGSNYCVSAKGSLYDVMVGALSEESCIYVPLKQTLMIFFFSFFFFSPPSPFKVSVIRNLNTDGILESKSEAKYVSVISFMPGQSPLPENVEVTSLEVEQKEETVSPENSSEEASSVPLPEALAKAEEVSVQKSTEQVSSDDEQNCKVKENYFISNSSQMDICSNSSDQEVSTTEIQQKVVPSSCLKFSGYDKPHIPLEMLIDIGEEQPVNAYRPTD</sequence>
<keyword evidence="3" id="KW-1185">Reference proteome</keyword>
<name>A0A7L2VSC7_9AVES</name>
<gene>
    <name evidence="2" type="primary">Ifngr1_1</name>
    <name evidence="2" type="ORF">BRALEP_R14793</name>
</gene>
<dbReference type="InterPro" id="IPR013783">
    <property type="entry name" value="Ig-like_fold"/>
</dbReference>
<evidence type="ECO:0000313" key="2">
    <source>
        <dbReference type="EMBL" id="NXS60271.1"/>
    </source>
</evidence>